<dbReference type="SMART" id="SM00387">
    <property type="entry name" value="HATPase_c"/>
    <property type="match status" value="1"/>
</dbReference>
<proteinExistence type="predicted"/>
<dbReference type="InterPro" id="IPR011990">
    <property type="entry name" value="TPR-like_helical_dom_sf"/>
</dbReference>
<protein>
    <submittedName>
        <fullName evidence="4">Two-component sensor histidine kinase, contains HisKA and HATPase domains</fullName>
    </submittedName>
</protein>
<dbReference type="PROSITE" id="PS50109">
    <property type="entry name" value="HIS_KIN"/>
    <property type="match status" value="1"/>
</dbReference>
<feature type="domain" description="Histidine kinase" evidence="3">
    <location>
        <begin position="546"/>
        <end position="738"/>
    </location>
</feature>
<dbReference type="OrthoDB" id="9767435at2"/>
<keyword evidence="5" id="KW-1185">Reference proteome</keyword>
<dbReference type="SMART" id="SM00028">
    <property type="entry name" value="TPR"/>
    <property type="match status" value="4"/>
</dbReference>
<dbReference type="Gene3D" id="3.30.450.20">
    <property type="entry name" value="PAS domain"/>
    <property type="match status" value="1"/>
</dbReference>
<dbReference type="InterPro" id="IPR036890">
    <property type="entry name" value="HATPase_C_sf"/>
</dbReference>
<evidence type="ECO:0000256" key="1">
    <source>
        <dbReference type="SAM" id="Phobius"/>
    </source>
</evidence>
<accession>A0A1G7T185</accession>
<sequence>MNVRFSLLICLLFSVFQSSDALCQNHSSKKNFVTADSIGWVKLMKFGNHFLFRPGETASDLKQAMIFAEKANGLAERLNKPAWQADANLLLARINREAGRTQEALPMIEKALAYYKKSGNFLGEGNALLEKRSQYPLSEQNCKERIMIARQAAAAFHNAGSKKDEADALKELGDIMQFCVVDLPEALTILKRSLALYKEVNFKELHGVYDLIGSVYSNLGAYDEAIEYGLLAVKTAEGLGDSTMQLCTIYVRLALTYFQQGDYNLCNHYHQKALNVAIDHKDNSTIAYIVANLAYATAFYEKVDYRAAIDNALGSLEKYGGIDLSSTIMLYSILVLSYDKLGMHAMSEVYLKKLLDLNLDDQSFHNVTQSVLTAAIKHYLATRQYGLARKYLTSFMQVAKQTNKTREVSLGYFWSFQLDSARGNYISAIGHYQNFKKSQDSLYSVQKQKQVATLNVRFDMERKDRELQIRSQNVSLLTKKSALQQELLQKAQTNRNITAAFLGLSVLFLGLLFNRYKTKQRTNLAIAENNRVLQKMVSEREWLVRELHHRVKNNLQTIMSLLESQSVYLRDDALEAIKESQHRVQAMSLIHQKLYLTDNLATIDMSNYIWDLTDYLLESFPGRSCRLSLELDPITLDVGQAIPIGLILNEAITNSLKYAFPNGRDGSIKVVLKKDEYSSKVTLSITDDGIGMPQEYMSGKPGSMGLKLIHGLAGELGGKVQLSGDAGTEITLEFDQRITFGQPGGLEQEMPIS</sequence>
<keyword evidence="2" id="KW-0732">Signal</keyword>
<dbReference type="Pfam" id="PF13181">
    <property type="entry name" value="TPR_8"/>
    <property type="match status" value="1"/>
</dbReference>
<dbReference type="Proteomes" id="UP000198748">
    <property type="component" value="Unassembled WGS sequence"/>
</dbReference>
<evidence type="ECO:0000313" key="4">
    <source>
        <dbReference type="EMBL" id="SDG28882.1"/>
    </source>
</evidence>
<dbReference type="InterPro" id="IPR011495">
    <property type="entry name" value="Sig_transdc_His_kin_sub2_dim/P"/>
</dbReference>
<evidence type="ECO:0000259" key="3">
    <source>
        <dbReference type="PROSITE" id="PS50109"/>
    </source>
</evidence>
<gene>
    <name evidence="4" type="ORF">SAMN04487996_11750</name>
</gene>
<keyword evidence="1" id="KW-0472">Membrane</keyword>
<dbReference type="Pfam" id="PF07568">
    <property type="entry name" value="HisKA_2"/>
    <property type="match status" value="1"/>
</dbReference>
<dbReference type="AlphaFoldDB" id="A0A1G7T185"/>
<feature type="chain" id="PRO_5011534828" evidence="2">
    <location>
        <begin position="22"/>
        <end position="753"/>
    </location>
</feature>
<keyword evidence="1" id="KW-1133">Transmembrane helix</keyword>
<feature type="signal peptide" evidence="2">
    <location>
        <begin position="1"/>
        <end position="21"/>
    </location>
</feature>
<organism evidence="4 5">
    <name type="scientific">Dyadobacter soli</name>
    <dbReference type="NCBI Taxonomy" id="659014"/>
    <lineage>
        <taxon>Bacteria</taxon>
        <taxon>Pseudomonadati</taxon>
        <taxon>Bacteroidota</taxon>
        <taxon>Cytophagia</taxon>
        <taxon>Cytophagales</taxon>
        <taxon>Spirosomataceae</taxon>
        <taxon>Dyadobacter</taxon>
    </lineage>
</organism>
<dbReference type="Gene3D" id="1.25.40.10">
    <property type="entry name" value="Tetratricopeptide repeat domain"/>
    <property type="match status" value="1"/>
</dbReference>
<dbReference type="EMBL" id="FNAN01000017">
    <property type="protein sequence ID" value="SDG28882.1"/>
    <property type="molecule type" value="Genomic_DNA"/>
</dbReference>
<keyword evidence="4" id="KW-0418">Kinase</keyword>
<reference evidence="5" key="1">
    <citation type="submission" date="2016-10" db="EMBL/GenBank/DDBJ databases">
        <authorList>
            <person name="Varghese N."/>
            <person name="Submissions S."/>
        </authorList>
    </citation>
    <scope>NUCLEOTIDE SEQUENCE [LARGE SCALE GENOMIC DNA]</scope>
    <source>
        <strain evidence="5">DSM 25329</strain>
    </source>
</reference>
<dbReference type="PANTHER" id="PTHR43065">
    <property type="entry name" value="SENSOR HISTIDINE KINASE"/>
    <property type="match status" value="1"/>
</dbReference>
<dbReference type="GO" id="GO:0016301">
    <property type="term" value="F:kinase activity"/>
    <property type="evidence" value="ECO:0007669"/>
    <property type="project" value="UniProtKB-KW"/>
</dbReference>
<keyword evidence="4" id="KW-0808">Transferase</keyword>
<evidence type="ECO:0000313" key="5">
    <source>
        <dbReference type="Proteomes" id="UP000198748"/>
    </source>
</evidence>
<dbReference type="STRING" id="659014.SAMN04487996_11750"/>
<dbReference type="InterPro" id="IPR019734">
    <property type="entry name" value="TPR_rpt"/>
</dbReference>
<keyword evidence="1" id="KW-0812">Transmembrane</keyword>
<dbReference type="Gene3D" id="3.30.565.10">
    <property type="entry name" value="Histidine kinase-like ATPase, C-terminal domain"/>
    <property type="match status" value="1"/>
</dbReference>
<dbReference type="InterPro" id="IPR005467">
    <property type="entry name" value="His_kinase_dom"/>
</dbReference>
<dbReference type="PANTHER" id="PTHR43065:SF23">
    <property type="entry name" value="SENSOR HISTIDINE KINASE PDTAS"/>
    <property type="match status" value="1"/>
</dbReference>
<dbReference type="SUPFAM" id="SSF55874">
    <property type="entry name" value="ATPase domain of HSP90 chaperone/DNA topoisomerase II/histidine kinase"/>
    <property type="match status" value="1"/>
</dbReference>
<feature type="transmembrane region" description="Helical" evidence="1">
    <location>
        <begin position="497"/>
        <end position="514"/>
    </location>
</feature>
<dbReference type="SUPFAM" id="SSF48452">
    <property type="entry name" value="TPR-like"/>
    <property type="match status" value="2"/>
</dbReference>
<dbReference type="Pfam" id="PF02518">
    <property type="entry name" value="HATPase_c"/>
    <property type="match status" value="1"/>
</dbReference>
<dbReference type="InterPro" id="IPR003594">
    <property type="entry name" value="HATPase_dom"/>
</dbReference>
<evidence type="ECO:0000256" key="2">
    <source>
        <dbReference type="SAM" id="SignalP"/>
    </source>
</evidence>
<name>A0A1G7T185_9BACT</name>